<protein>
    <recommendedName>
        <fullName evidence="1">Lactose phosphotransferase system repressor</fullName>
    </recommendedName>
</protein>
<organism evidence="9 10">
    <name type="scientific">Ligilactobacillus acidipiscis</name>
    <dbReference type="NCBI Taxonomy" id="89059"/>
    <lineage>
        <taxon>Bacteria</taxon>
        <taxon>Bacillati</taxon>
        <taxon>Bacillota</taxon>
        <taxon>Bacilli</taxon>
        <taxon>Lactobacillales</taxon>
        <taxon>Lactobacillaceae</taxon>
        <taxon>Ligilactobacillus</taxon>
    </lineage>
</organism>
<dbReference type="SMART" id="SM01134">
    <property type="entry name" value="DeoRC"/>
    <property type="match status" value="1"/>
</dbReference>
<proteinExistence type="predicted"/>
<dbReference type="PANTHER" id="PTHR30363:SF4">
    <property type="entry name" value="GLYCEROL-3-PHOSPHATE REGULON REPRESSOR"/>
    <property type="match status" value="1"/>
</dbReference>
<dbReference type="OrthoDB" id="9797223at2"/>
<evidence type="ECO:0000313" key="10">
    <source>
        <dbReference type="Proteomes" id="UP000051491"/>
    </source>
</evidence>
<feature type="domain" description="HTH deoR-type" evidence="7">
    <location>
        <begin position="2"/>
        <end position="57"/>
    </location>
</feature>
<dbReference type="InterPro" id="IPR037171">
    <property type="entry name" value="NagB/RpiA_transferase-like"/>
</dbReference>
<dbReference type="SMART" id="SM00420">
    <property type="entry name" value="HTH_DEOR"/>
    <property type="match status" value="1"/>
</dbReference>
<dbReference type="STRING" id="89059.LAC1533_0370"/>
<dbReference type="Gene3D" id="1.10.10.10">
    <property type="entry name" value="Winged helix-like DNA-binding domain superfamily/Winged helix DNA-binding domain"/>
    <property type="match status" value="1"/>
</dbReference>
<evidence type="ECO:0000256" key="1">
    <source>
        <dbReference type="ARBA" id="ARBA00021390"/>
    </source>
</evidence>
<dbReference type="Proteomes" id="UP000051491">
    <property type="component" value="Unassembled WGS sequence"/>
</dbReference>
<evidence type="ECO:0000256" key="2">
    <source>
        <dbReference type="ARBA" id="ARBA00022491"/>
    </source>
</evidence>
<reference evidence="9 10" key="1">
    <citation type="journal article" date="2015" name="Genome Announc.">
        <title>Expanding the biotechnology potential of lactobacilli through comparative genomics of 213 strains and associated genera.</title>
        <authorList>
            <person name="Sun Z."/>
            <person name="Harris H.M."/>
            <person name="McCann A."/>
            <person name="Guo C."/>
            <person name="Argimon S."/>
            <person name="Zhang W."/>
            <person name="Yang X."/>
            <person name="Jeffery I.B."/>
            <person name="Cooney J.C."/>
            <person name="Kagawa T.F."/>
            <person name="Liu W."/>
            <person name="Song Y."/>
            <person name="Salvetti E."/>
            <person name="Wrobel A."/>
            <person name="Rasinkangas P."/>
            <person name="Parkhill J."/>
            <person name="Rea M.C."/>
            <person name="O'Sullivan O."/>
            <person name="Ritari J."/>
            <person name="Douillard F.P."/>
            <person name="Paul Ross R."/>
            <person name="Yang R."/>
            <person name="Briner A.E."/>
            <person name="Felis G.E."/>
            <person name="de Vos W.M."/>
            <person name="Barrangou R."/>
            <person name="Klaenhammer T.R."/>
            <person name="Caufield P.W."/>
            <person name="Cui Y."/>
            <person name="Zhang H."/>
            <person name="O'Toole P.W."/>
        </authorList>
    </citation>
    <scope>NUCLEOTIDE SEQUENCE [LARGE SCALE GENOMIC DNA]</scope>
    <source>
        <strain evidence="9 10">DSM 15353</strain>
    </source>
</reference>
<dbReference type="Gene3D" id="3.40.50.1360">
    <property type="match status" value="1"/>
</dbReference>
<dbReference type="PROSITE" id="PS51000">
    <property type="entry name" value="HTH_DEOR_2"/>
    <property type="match status" value="1"/>
</dbReference>
<dbReference type="RefSeq" id="WP_010494831.1">
    <property type="nucleotide sequence ID" value="NZ_CP113926.1"/>
</dbReference>
<reference evidence="8" key="3">
    <citation type="submission" date="2021-09" db="EMBL/GenBank/DDBJ databases">
        <authorList>
            <person name="Gilroy R."/>
        </authorList>
    </citation>
    <scope>NUCLEOTIDE SEQUENCE</scope>
    <source>
        <strain evidence="8">CHK174-6876</strain>
    </source>
</reference>
<dbReference type="InterPro" id="IPR036388">
    <property type="entry name" value="WH-like_DNA-bd_sf"/>
</dbReference>
<keyword evidence="2" id="KW-0678">Repressor</keyword>
<dbReference type="PRINTS" id="PR00037">
    <property type="entry name" value="HTHLACR"/>
</dbReference>
<evidence type="ECO:0000256" key="4">
    <source>
        <dbReference type="ARBA" id="ARBA00023125"/>
    </source>
</evidence>
<keyword evidence="3" id="KW-0805">Transcription regulation</keyword>
<dbReference type="EMBL" id="DYXG01000106">
    <property type="protein sequence ID" value="HJE98097.1"/>
    <property type="molecule type" value="Genomic_DNA"/>
</dbReference>
<evidence type="ECO:0000313" key="9">
    <source>
        <dbReference type="EMBL" id="KRN83520.1"/>
    </source>
</evidence>
<name>A0A0R2K1N2_9LACO</name>
<dbReference type="InterPro" id="IPR001034">
    <property type="entry name" value="DeoR_HTH"/>
</dbReference>
<dbReference type="InterPro" id="IPR018356">
    <property type="entry name" value="Tscrpt_reg_HTH_DeoR_CS"/>
</dbReference>
<gene>
    <name evidence="9" type="ORF">IV43_GL001456</name>
    <name evidence="8" type="ORF">K8V00_10815</name>
</gene>
<evidence type="ECO:0000256" key="6">
    <source>
        <dbReference type="ARBA" id="ARBA00024937"/>
    </source>
</evidence>
<dbReference type="InterPro" id="IPR050313">
    <property type="entry name" value="Carb_Metab_HTH_regulators"/>
</dbReference>
<dbReference type="Pfam" id="PF08220">
    <property type="entry name" value="HTH_DeoR"/>
    <property type="match status" value="1"/>
</dbReference>
<keyword evidence="5" id="KW-0804">Transcription</keyword>
<evidence type="ECO:0000256" key="3">
    <source>
        <dbReference type="ARBA" id="ARBA00023015"/>
    </source>
</evidence>
<dbReference type="SUPFAM" id="SSF100950">
    <property type="entry name" value="NagB/RpiA/CoA transferase-like"/>
    <property type="match status" value="1"/>
</dbReference>
<dbReference type="Pfam" id="PF00455">
    <property type="entry name" value="DeoRC"/>
    <property type="match status" value="1"/>
</dbReference>
<dbReference type="InterPro" id="IPR014036">
    <property type="entry name" value="DeoR-like_C"/>
</dbReference>
<accession>A0A0R2K1N2</accession>
<dbReference type="PATRIC" id="fig|89059.3.peg.1557"/>
<comment type="function">
    <text evidence="6">Repressor of the lactose catabolism operon. Galactose-6-phosphate is the inducer.</text>
</comment>
<dbReference type="PROSITE" id="PS00894">
    <property type="entry name" value="HTH_DEOR_1"/>
    <property type="match status" value="1"/>
</dbReference>
<dbReference type="PANTHER" id="PTHR30363">
    <property type="entry name" value="HTH-TYPE TRANSCRIPTIONAL REGULATOR SRLR-RELATED"/>
    <property type="match status" value="1"/>
</dbReference>
<keyword evidence="4 8" id="KW-0238">DNA-binding</keyword>
<evidence type="ECO:0000259" key="7">
    <source>
        <dbReference type="PROSITE" id="PS51000"/>
    </source>
</evidence>
<dbReference type="AlphaFoldDB" id="A0A0R2K1N2"/>
<reference evidence="8" key="2">
    <citation type="journal article" date="2021" name="PeerJ">
        <title>Extensive microbial diversity within the chicken gut microbiome revealed by metagenomics and culture.</title>
        <authorList>
            <person name="Gilroy R."/>
            <person name="Ravi A."/>
            <person name="Getino M."/>
            <person name="Pursley I."/>
            <person name="Horton D.L."/>
            <person name="Alikhan N.F."/>
            <person name="Baker D."/>
            <person name="Gharbi K."/>
            <person name="Hall N."/>
            <person name="Watson M."/>
            <person name="Adriaenssens E.M."/>
            <person name="Foster-Nyarko E."/>
            <person name="Jarju S."/>
            <person name="Secka A."/>
            <person name="Antonio M."/>
            <person name="Oren A."/>
            <person name="Chaudhuri R.R."/>
            <person name="La Ragione R."/>
            <person name="Hildebrand F."/>
            <person name="Pallen M.J."/>
        </authorList>
    </citation>
    <scope>NUCLEOTIDE SEQUENCE</scope>
    <source>
        <strain evidence="8">CHK174-6876</strain>
    </source>
</reference>
<dbReference type="GO" id="GO:0003700">
    <property type="term" value="F:DNA-binding transcription factor activity"/>
    <property type="evidence" value="ECO:0007669"/>
    <property type="project" value="InterPro"/>
</dbReference>
<evidence type="ECO:0000313" key="8">
    <source>
        <dbReference type="EMBL" id="HJE98097.1"/>
    </source>
</evidence>
<dbReference type="GO" id="GO:0003677">
    <property type="term" value="F:DNA binding"/>
    <property type="evidence" value="ECO:0007669"/>
    <property type="project" value="UniProtKB-KW"/>
</dbReference>
<dbReference type="Proteomes" id="UP000707535">
    <property type="component" value="Unassembled WGS sequence"/>
</dbReference>
<sequence length="253" mass="28334">MTIKRSDKLLEIVNQKQKIAVNELSEMLNVSKVTIRKDLSDLEKKGLLVRKHGYAIINDPTKLNYRMAQNYDVKQQIAQVAANLVSDQETIMVESGSTCALLVQELGKQQKHVTVITNSYFIADFVSDHPNITIFVLGGKYQAESEVVVGPIAKNVLANFHVDKLFIGMDGFDPQQGFFGRDIMRADIVEAMAQNANKLIILSDSSKFGKASLIKLADFAQTKMVITDDDIPISVRRILQDKKIDLREVKHLS</sequence>
<dbReference type="SUPFAM" id="SSF46785">
    <property type="entry name" value="Winged helix' DNA-binding domain"/>
    <property type="match status" value="1"/>
</dbReference>
<dbReference type="EMBL" id="JQBK01000042">
    <property type="protein sequence ID" value="KRN83520.1"/>
    <property type="molecule type" value="Genomic_DNA"/>
</dbReference>
<evidence type="ECO:0000256" key="5">
    <source>
        <dbReference type="ARBA" id="ARBA00023163"/>
    </source>
</evidence>
<comment type="caution">
    <text evidence="9">The sequence shown here is derived from an EMBL/GenBank/DDBJ whole genome shotgun (WGS) entry which is preliminary data.</text>
</comment>
<dbReference type="InterPro" id="IPR036390">
    <property type="entry name" value="WH_DNA-bd_sf"/>
</dbReference>